<reference evidence="15" key="2">
    <citation type="submission" date="2013-11" db="EMBL/GenBank/DDBJ databases">
        <title>Draft genome sequence of Anaerostipes caccae (DSM 14662).</title>
        <authorList>
            <person name="Sudarsanam P."/>
            <person name="Ley R."/>
            <person name="Guruge J."/>
            <person name="Turnbaugh P.J."/>
            <person name="Mahowald M."/>
            <person name="Liep D."/>
            <person name="Gordon J."/>
        </authorList>
    </citation>
    <scope>NUCLEOTIDE SEQUENCE</scope>
    <source>
        <strain evidence="15">DSM 14662</strain>
    </source>
</reference>
<dbReference type="InterPro" id="IPR036890">
    <property type="entry name" value="HATPase_C_sf"/>
</dbReference>
<reference evidence="15" key="1">
    <citation type="submission" date="2007-11" db="EMBL/GenBank/DDBJ databases">
        <authorList>
            <person name="Fulton L."/>
            <person name="Clifton S."/>
            <person name="Fulton B."/>
            <person name="Xu J."/>
            <person name="Minx P."/>
            <person name="Pepin K.H."/>
            <person name="Johnson M."/>
            <person name="Thiruvilangam P."/>
            <person name="Bhonagiri V."/>
            <person name="Nash W.E."/>
            <person name="Mardis E.R."/>
            <person name="Wilson R.K."/>
        </authorList>
    </citation>
    <scope>NUCLEOTIDE SEQUENCE [LARGE SCALE GENOMIC DNA]</scope>
    <source>
        <strain evidence="15">DSM 14662</strain>
    </source>
</reference>
<dbReference type="InterPro" id="IPR003661">
    <property type="entry name" value="HisK_dim/P_dom"/>
</dbReference>
<dbReference type="SUPFAM" id="SSF47384">
    <property type="entry name" value="Homodimeric domain of signal transducing histidine kinase"/>
    <property type="match status" value="1"/>
</dbReference>
<evidence type="ECO:0000313" key="16">
    <source>
        <dbReference type="Proteomes" id="UP000004935"/>
    </source>
</evidence>
<keyword evidence="7 15" id="KW-0418">Kinase</keyword>
<keyword evidence="16" id="KW-1185">Reference proteome</keyword>
<organism evidence="15 16">
    <name type="scientific">Anaerostipes caccae (strain DSM 14662 / CCUG 47493 / JCM 13470 / NCIMB 13811 / L1-92)</name>
    <dbReference type="NCBI Taxonomy" id="411490"/>
    <lineage>
        <taxon>Bacteria</taxon>
        <taxon>Bacillati</taxon>
        <taxon>Bacillota</taxon>
        <taxon>Clostridia</taxon>
        <taxon>Lachnospirales</taxon>
        <taxon>Lachnospiraceae</taxon>
        <taxon>Anaerostipes</taxon>
    </lineage>
</organism>
<evidence type="ECO:0000259" key="13">
    <source>
        <dbReference type="PROSITE" id="PS50109"/>
    </source>
</evidence>
<dbReference type="Pfam" id="PF02518">
    <property type="entry name" value="HATPase_c"/>
    <property type="match status" value="1"/>
</dbReference>
<keyword evidence="12" id="KW-0175">Coiled coil</keyword>
<dbReference type="GO" id="GO:0000155">
    <property type="term" value="F:phosphorelay sensor kinase activity"/>
    <property type="evidence" value="ECO:0007669"/>
    <property type="project" value="InterPro"/>
</dbReference>
<dbReference type="AlphaFoldDB" id="B0MIA8"/>
<evidence type="ECO:0000256" key="4">
    <source>
        <dbReference type="ARBA" id="ARBA00018672"/>
    </source>
</evidence>
<dbReference type="InterPro" id="IPR001789">
    <property type="entry name" value="Sig_transdc_resp-reg_receiver"/>
</dbReference>
<dbReference type="PROSITE" id="PS50110">
    <property type="entry name" value="RESPONSE_REGULATORY"/>
    <property type="match status" value="1"/>
</dbReference>
<dbReference type="CDD" id="cd00082">
    <property type="entry name" value="HisKA"/>
    <property type="match status" value="1"/>
</dbReference>
<dbReference type="InterPro" id="IPR011006">
    <property type="entry name" value="CheY-like_superfamily"/>
</dbReference>
<dbReference type="SMART" id="SM00388">
    <property type="entry name" value="HisKA"/>
    <property type="match status" value="1"/>
</dbReference>
<dbReference type="InterPro" id="IPR005467">
    <property type="entry name" value="His_kinase_dom"/>
</dbReference>
<name>B0MIA8_ANACD</name>
<sequence length="1088" mass="125311">MGTENKPCYTNDRWDRSKTGKEKDMLDHFRDTQKMQEILREAQTGLWVIELDDGQKPRMYADSAMLELLGLESEPSPEQCYQAWYERIEDEYCPIVESAVEKIMKDERAEVQYPWEHPKWGRIYVRCGGVRDWSYKEGVCLRGYHQNITNTVMLKQEYDAVIQTLSDSYTGIFLCNMKNRTYKTIKSTDSFRVYTQMFSDYEEFLSCYAANEASPAYEKMISESSKSSYIAGRIREGASQIEEFYRSRTGGWRKIRIVPSTGYSEEFPWVIVAFDEQDQEMEKRISARTAQVAVSQIYQLVISADLGKSEYSCIHGSGEWAELNRHGPFPDFHSKMKPKMPSEDRKIFDHIFDRQSYREKNYLEGTLRLSDEQGNLHYYNFYSACIRQSLEEHILLTLRCIDDKRESQLRENVLSNLCECYYSIYLFDLEEDIQEAIWQEDTIYRNREFPKGSLERYYGKFVREHVFAEDREKMQRAGSPEFLRQTLSEENPVYDVDFRRIYPDRLGWVRSRFSIAEMRDGKVTKVVFANMNINEQKMEEYEEEKQKKLYFESRNIIKGLSSFYHSVFYVDLADESFQSFSIRKDLEGYLDGSDRYEKLKSAYMKLIHENERDKFAGELSVDSIRQRIGAGETIYAREFRRDYDGCYGWMRIHIILAESRNGIPVKVILAAHSVEEEKEQEERNRKALLAAYEAAKKANEAKSSFLAQMSHDIRTPMNAIMGMTSIAASRINDPEKVRECLTKIDMSSSHLLDLINEILDMSKIEKGKIELTEEPFCLRELITDINSITRPEALQKGQELLFRTVDVVHTDFIGDAGRIRQVLINLITNAVKYTQNGGRIIVEVQEVTGRTPGAASFVFTVEDNGIGMDPDFLNYIFVPFSRADDSKVRRVQGTGLGMSIAQGIVSAMNGNIQAESRKGQGSRFIVTLNLKIADSDQVAEHRMAGFEIQDGPGSDSRCSDRLRGKRLLLVEDNELNMEIAETILTEAGFAVENAENGKEALDMFLASEPGYYQAVLMDLQMPVMDGYTAAKEIRSSTHPQALKVPVIALTANAFAEDMAKALAAGMNDHVSKPIDYKRLISVLEKNIE</sequence>
<proteinExistence type="inferred from homology"/>
<feature type="modified residue" description="4-aspartylphosphate" evidence="11">
    <location>
        <position position="1018"/>
    </location>
</feature>
<evidence type="ECO:0000256" key="6">
    <source>
        <dbReference type="ARBA" id="ARBA00022679"/>
    </source>
</evidence>
<evidence type="ECO:0000256" key="2">
    <source>
        <dbReference type="ARBA" id="ARBA00006402"/>
    </source>
</evidence>
<evidence type="ECO:0000256" key="10">
    <source>
        <dbReference type="ARBA" id="ARBA00074306"/>
    </source>
</evidence>
<dbReference type="InterPro" id="IPR003594">
    <property type="entry name" value="HATPase_dom"/>
</dbReference>
<keyword evidence="5 11" id="KW-0597">Phosphoprotein</keyword>
<comment type="caution">
    <text evidence="15">The sequence shown here is derived from an EMBL/GenBank/DDBJ whole genome shotgun (WGS) entry which is preliminary data.</text>
</comment>
<dbReference type="EC" id="2.7.13.3" evidence="3"/>
<dbReference type="SMART" id="SM00448">
    <property type="entry name" value="REC"/>
    <property type="match status" value="1"/>
</dbReference>
<dbReference type="HOGENOM" id="CLU_000445_114_15_9"/>
<protein>
    <recommendedName>
        <fullName evidence="10">Circadian input-output histidine kinase CikA</fullName>
        <ecNumber evidence="3">2.7.13.3</ecNumber>
    </recommendedName>
    <alternativeName>
        <fullName evidence="4">Stage 0 sporulation protein A homolog</fullName>
    </alternativeName>
</protein>
<evidence type="ECO:0000256" key="8">
    <source>
        <dbReference type="ARBA" id="ARBA00023012"/>
    </source>
</evidence>
<dbReference type="Pfam" id="PF00072">
    <property type="entry name" value="Response_reg"/>
    <property type="match status" value="1"/>
</dbReference>
<dbReference type="STRING" id="411490.ANACAC_03362"/>
<dbReference type="CDD" id="cd17546">
    <property type="entry name" value="REC_hyHK_CKI1_RcsC-like"/>
    <property type="match status" value="1"/>
</dbReference>
<comment type="catalytic activity">
    <reaction evidence="1">
        <text>ATP + protein L-histidine = ADP + protein N-phospho-L-histidine.</text>
        <dbReference type="EC" id="2.7.13.3"/>
    </reaction>
</comment>
<evidence type="ECO:0000256" key="11">
    <source>
        <dbReference type="PROSITE-ProRule" id="PRU00169"/>
    </source>
</evidence>
<comment type="function">
    <text evidence="9">May play the central regulatory role in sporulation. It may be an element of the effector pathway responsible for the activation of sporulation genes in response to nutritional stress. Spo0A may act in concert with spo0H (a sigma factor) to control the expression of some genes that are critical to the sporulation process.</text>
</comment>
<dbReference type="EMBL" id="ABAX03000037">
    <property type="protein sequence ID" value="EDR96032.1"/>
    <property type="molecule type" value="Genomic_DNA"/>
</dbReference>
<dbReference type="PANTHER" id="PTHR43047:SF64">
    <property type="entry name" value="HISTIDINE KINASE CONTAINING CHEY-HOMOLOGOUS RECEIVER DOMAIN AND PAS DOMAIN-RELATED"/>
    <property type="match status" value="1"/>
</dbReference>
<accession>B0MIA8</accession>
<dbReference type="Gene3D" id="3.40.50.2300">
    <property type="match status" value="1"/>
</dbReference>
<keyword evidence="6" id="KW-0808">Transferase</keyword>
<evidence type="ECO:0000256" key="5">
    <source>
        <dbReference type="ARBA" id="ARBA00022553"/>
    </source>
</evidence>
<evidence type="ECO:0000256" key="7">
    <source>
        <dbReference type="ARBA" id="ARBA00022777"/>
    </source>
</evidence>
<dbReference type="InterPro" id="IPR004358">
    <property type="entry name" value="Sig_transdc_His_kin-like_C"/>
</dbReference>
<dbReference type="SUPFAM" id="SSF55874">
    <property type="entry name" value="ATPase domain of HSP90 chaperone/DNA topoisomerase II/histidine kinase"/>
    <property type="match status" value="1"/>
</dbReference>
<feature type="coiled-coil region" evidence="12">
    <location>
        <begin position="671"/>
        <end position="698"/>
    </location>
</feature>
<dbReference type="Proteomes" id="UP000004935">
    <property type="component" value="Unassembled WGS sequence"/>
</dbReference>
<evidence type="ECO:0000256" key="9">
    <source>
        <dbReference type="ARBA" id="ARBA00024867"/>
    </source>
</evidence>
<feature type="domain" description="Histidine kinase" evidence="13">
    <location>
        <begin position="708"/>
        <end position="932"/>
    </location>
</feature>
<dbReference type="SMART" id="SM00387">
    <property type="entry name" value="HATPase_c"/>
    <property type="match status" value="1"/>
</dbReference>
<feature type="domain" description="Response regulatory" evidence="14">
    <location>
        <begin position="966"/>
        <end position="1087"/>
    </location>
</feature>
<dbReference type="PANTHER" id="PTHR43047">
    <property type="entry name" value="TWO-COMPONENT HISTIDINE PROTEIN KINASE"/>
    <property type="match status" value="1"/>
</dbReference>
<comment type="similarity">
    <text evidence="2">In the N-terminal section; belongs to the phytochrome family.</text>
</comment>
<dbReference type="SUPFAM" id="SSF52172">
    <property type="entry name" value="CheY-like"/>
    <property type="match status" value="1"/>
</dbReference>
<dbReference type="FunFam" id="3.30.565.10:FF:000010">
    <property type="entry name" value="Sensor histidine kinase RcsC"/>
    <property type="match status" value="1"/>
</dbReference>
<dbReference type="Gene3D" id="1.10.287.130">
    <property type="match status" value="1"/>
</dbReference>
<dbReference type="PROSITE" id="PS50109">
    <property type="entry name" value="HIS_KIN"/>
    <property type="match status" value="1"/>
</dbReference>
<evidence type="ECO:0000256" key="12">
    <source>
        <dbReference type="SAM" id="Coils"/>
    </source>
</evidence>
<dbReference type="Gene3D" id="3.30.565.10">
    <property type="entry name" value="Histidine kinase-like ATPase, C-terminal domain"/>
    <property type="match status" value="1"/>
</dbReference>
<dbReference type="eggNOG" id="COG0745">
    <property type="taxonomic scope" value="Bacteria"/>
</dbReference>
<dbReference type="Pfam" id="PF00512">
    <property type="entry name" value="HisKA"/>
    <property type="match status" value="1"/>
</dbReference>
<dbReference type="InterPro" id="IPR036097">
    <property type="entry name" value="HisK_dim/P_sf"/>
</dbReference>
<evidence type="ECO:0000256" key="3">
    <source>
        <dbReference type="ARBA" id="ARBA00012438"/>
    </source>
</evidence>
<dbReference type="PRINTS" id="PR00344">
    <property type="entry name" value="BCTRLSENSOR"/>
</dbReference>
<evidence type="ECO:0000259" key="14">
    <source>
        <dbReference type="PROSITE" id="PS50110"/>
    </source>
</evidence>
<evidence type="ECO:0000313" key="15">
    <source>
        <dbReference type="EMBL" id="EDR96032.1"/>
    </source>
</evidence>
<evidence type="ECO:0000256" key="1">
    <source>
        <dbReference type="ARBA" id="ARBA00000085"/>
    </source>
</evidence>
<gene>
    <name evidence="15" type="ORF">ANACAC_03362</name>
</gene>
<dbReference type="eggNOG" id="COG2205">
    <property type="taxonomic scope" value="Bacteria"/>
</dbReference>
<dbReference type="Gene3D" id="3.30.450.20">
    <property type="entry name" value="PAS domain"/>
    <property type="match status" value="2"/>
</dbReference>
<keyword evidence="8" id="KW-0902">Two-component regulatory system</keyword>